<feature type="region of interest" description="Disordered" evidence="6">
    <location>
        <begin position="713"/>
        <end position="747"/>
    </location>
</feature>
<keyword evidence="5 7" id="KW-0472">Membrane</keyword>
<keyword evidence="10" id="KW-1185">Reference proteome</keyword>
<geneLocation type="plasmid" evidence="9 10">
    <name>unnamed1</name>
</geneLocation>
<dbReference type="InterPro" id="IPR019476">
    <property type="entry name" value="T4SS_TraD_DNA-bd"/>
</dbReference>
<evidence type="ECO:0000313" key="9">
    <source>
        <dbReference type="EMBL" id="QYC12408.1"/>
    </source>
</evidence>
<dbReference type="SUPFAM" id="SSF52540">
    <property type="entry name" value="P-loop containing nucleoside triphosphate hydrolases"/>
    <property type="match status" value="1"/>
</dbReference>
<dbReference type="InterPro" id="IPR027417">
    <property type="entry name" value="P-loop_NTPase"/>
</dbReference>
<evidence type="ECO:0000256" key="7">
    <source>
        <dbReference type="SAM" id="Phobius"/>
    </source>
</evidence>
<dbReference type="RefSeq" id="WP_201101100.1">
    <property type="nucleotide sequence ID" value="NZ_BAAAEE010000011.1"/>
</dbReference>
<evidence type="ECO:0000256" key="1">
    <source>
        <dbReference type="ARBA" id="ARBA00004651"/>
    </source>
</evidence>
<keyword evidence="3 7" id="KW-0812">Transmembrane</keyword>
<feature type="transmembrane region" description="Helical" evidence="7">
    <location>
        <begin position="23"/>
        <end position="48"/>
    </location>
</feature>
<feature type="region of interest" description="Disordered" evidence="6">
    <location>
        <begin position="625"/>
        <end position="700"/>
    </location>
</feature>
<dbReference type="PANTHER" id="PTHR37937:SF1">
    <property type="entry name" value="CONJUGATIVE TRANSFER: DNA TRANSPORT"/>
    <property type="match status" value="1"/>
</dbReference>
<gene>
    <name evidence="9" type="ORF">KWG56_18365</name>
</gene>
<feature type="transmembrane region" description="Helical" evidence="7">
    <location>
        <begin position="116"/>
        <end position="137"/>
    </location>
</feature>
<proteinExistence type="predicted"/>
<feature type="domain" description="Type IV secretion system coupling protein TraD DNA-binding" evidence="8">
    <location>
        <begin position="184"/>
        <end position="562"/>
    </location>
</feature>
<keyword evidence="9" id="KW-0238">DNA-binding</keyword>
<dbReference type="GO" id="GO:0003677">
    <property type="term" value="F:DNA binding"/>
    <property type="evidence" value="ECO:0007669"/>
    <property type="project" value="UniProtKB-KW"/>
</dbReference>
<evidence type="ECO:0000256" key="3">
    <source>
        <dbReference type="ARBA" id="ARBA00022692"/>
    </source>
</evidence>
<feature type="compositionally biased region" description="Basic and acidic residues" evidence="6">
    <location>
        <begin position="713"/>
        <end position="738"/>
    </location>
</feature>
<evidence type="ECO:0000313" key="10">
    <source>
        <dbReference type="Proteomes" id="UP000824334"/>
    </source>
</evidence>
<comment type="subcellular location">
    <subcellularLocation>
        <location evidence="1">Cell membrane</location>
        <topology evidence="1">Multi-pass membrane protein</topology>
    </subcellularLocation>
</comment>
<keyword evidence="2" id="KW-1003">Cell membrane</keyword>
<keyword evidence="9" id="KW-0614">Plasmid</keyword>
<evidence type="ECO:0000259" key="8">
    <source>
        <dbReference type="Pfam" id="PF10412"/>
    </source>
</evidence>
<evidence type="ECO:0000256" key="4">
    <source>
        <dbReference type="ARBA" id="ARBA00022989"/>
    </source>
</evidence>
<dbReference type="GeneID" id="94377263"/>
<evidence type="ECO:0000256" key="6">
    <source>
        <dbReference type="SAM" id="MobiDB-lite"/>
    </source>
</evidence>
<dbReference type="Gene3D" id="3.40.50.300">
    <property type="entry name" value="P-loop containing nucleotide triphosphate hydrolases"/>
    <property type="match status" value="2"/>
</dbReference>
<keyword evidence="4 7" id="KW-1133">Transmembrane helix</keyword>
<dbReference type="PANTHER" id="PTHR37937">
    <property type="entry name" value="CONJUGATIVE TRANSFER: DNA TRANSPORT"/>
    <property type="match status" value="1"/>
</dbReference>
<organism evidence="9 10">
    <name type="scientific">Brevundimonas nasdae</name>
    <dbReference type="NCBI Taxonomy" id="172043"/>
    <lineage>
        <taxon>Bacteria</taxon>
        <taxon>Pseudomonadati</taxon>
        <taxon>Pseudomonadota</taxon>
        <taxon>Alphaproteobacteria</taxon>
        <taxon>Caulobacterales</taxon>
        <taxon>Caulobacteraceae</taxon>
        <taxon>Brevundimonas</taxon>
    </lineage>
</organism>
<dbReference type="InterPro" id="IPR051539">
    <property type="entry name" value="T4SS-coupling_protein"/>
</dbReference>
<evidence type="ECO:0000256" key="2">
    <source>
        <dbReference type="ARBA" id="ARBA00022475"/>
    </source>
</evidence>
<reference evidence="9 10" key="1">
    <citation type="submission" date="2021-07" db="EMBL/GenBank/DDBJ databases">
        <title>Isolation and characterization of bacteria from a gold mining with a capacity of golden bioaccumulation.</title>
        <authorList>
            <person name="Yang X.J."/>
        </authorList>
    </citation>
    <scope>NUCLEOTIDE SEQUENCE [LARGE SCALE GENOMIC DNA]</scope>
    <source>
        <strain evidence="9 10">Au29</strain>
        <plasmid evidence="9 10">unnamed1</plasmid>
    </source>
</reference>
<name>A0ABX8TNB6_9CAUL</name>
<dbReference type="CDD" id="cd01127">
    <property type="entry name" value="TrwB_TraG_TraD_VirD4"/>
    <property type="match status" value="1"/>
</dbReference>
<dbReference type="Proteomes" id="UP000824334">
    <property type="component" value="Plasmid unnamed1"/>
</dbReference>
<dbReference type="Pfam" id="PF10412">
    <property type="entry name" value="TrwB_AAD_bind"/>
    <property type="match status" value="1"/>
</dbReference>
<dbReference type="EMBL" id="CP080035">
    <property type="protein sequence ID" value="QYC12408.1"/>
    <property type="molecule type" value="Genomic_DNA"/>
</dbReference>
<accession>A0ABX8TNB6</accession>
<sequence>MARPNNTTFAAWLRGGQTFGHTVAMVHGVFLFIGKWLLIPAICCYIWLQFWATDLELQYGFTVLQARLFEWFGSPAPDELSVPVPGSNREIYHVSDIPHLPFVRPLADAYFSKFKLVFVVWFFAATSLISLQAFLFTTSGKAKLKTRQVKGQEVVSATKLLSEVRDFNADVAKEKGLPPAKPLSLVGLDYPHDGEFEHTMITGGIGSGKSVAIKRYLASLRERGDRAIIYDPEGEYIRDFYDPSIDVILNPFDDRSPSWSPFFDATEQVEWDRLAHGIFKDPKSGDPYWTQVARDLFSWTSYALQKRWPNATLHDALNLFFGPSDNLKAILGDTPAAKHLEGAGQRTSSLESMLTQGTTPLVYLLTQREPFSIKKWINYPERRPGFLFLSAPESHIATMRPLLGFWSDIAISSILTRMATGVPPIPTHIILDEFPTLGRVDSLAEGPARLRKHGGAMLFGLQQVSQLKDIYGTERALTIIGQCTNKLVLRANDPDTAKTMSLMLGERVMHRVTEATTYGANTVRDGVGITPKEEKEPVFSPTQIMNFPALQGVVKLSNRRPSRPFPIATVKFTPLPLPPLAEPFIALTGPSVVDRFMNRNVRRSDGAQTTRGAAAAATHAKALNAGASEVDSSEGSAAQTSGGGRQASLTLVVDNDGKNVGASGKGEGASSQNLDKAPDPASKVTTLGTKADQAEQGSELSVSEALEALVAEKRDAEVTADDDQPKQDRTGRGTKGLDLDDMIIDGL</sequence>
<protein>
    <submittedName>
        <fullName evidence="9">Type IV secretion system DNA-binding domain-containing protein</fullName>
    </submittedName>
</protein>
<evidence type="ECO:0000256" key="5">
    <source>
        <dbReference type="ARBA" id="ARBA00023136"/>
    </source>
</evidence>